<dbReference type="Gene3D" id="3.40.190.10">
    <property type="entry name" value="Periplasmic binding protein-like II"/>
    <property type="match status" value="1"/>
</dbReference>
<reference evidence="1" key="1">
    <citation type="submission" date="2020-03" db="EMBL/GenBank/DDBJ databases">
        <title>Draft sequencing of Paenibacilllus sp. S3N08.</title>
        <authorList>
            <person name="Kim D.-U."/>
        </authorList>
    </citation>
    <scope>NUCLEOTIDE SEQUENCE</scope>
    <source>
        <strain evidence="1">S3N08</strain>
    </source>
</reference>
<evidence type="ECO:0000313" key="2">
    <source>
        <dbReference type="Proteomes" id="UP001165962"/>
    </source>
</evidence>
<dbReference type="SUPFAM" id="SSF53850">
    <property type="entry name" value="Periplasmic binding protein-like II"/>
    <property type="match status" value="1"/>
</dbReference>
<evidence type="ECO:0000313" key="1">
    <source>
        <dbReference type="EMBL" id="NHN34960.1"/>
    </source>
</evidence>
<gene>
    <name evidence="1" type="ORF">G9U52_35045</name>
</gene>
<proteinExistence type="predicted"/>
<dbReference type="Proteomes" id="UP001165962">
    <property type="component" value="Unassembled WGS sequence"/>
</dbReference>
<sequence>MSKITKEKINATIKFTSIDSAAWDQQATLMLAGNEKVDLIYTKSATYSSQVARGQLLPLDDLKKKFGPDILKSIEPEILSASKIKGQTFGVSSFRDFASFAGIVLRTDLLEKYKIM</sequence>
<accession>A0ABX0JHR1</accession>
<dbReference type="RefSeq" id="WP_166156883.1">
    <property type="nucleotide sequence ID" value="NZ_JAAOIW010000024.1"/>
</dbReference>
<comment type="caution">
    <text evidence="1">The sequence shown here is derived from an EMBL/GenBank/DDBJ whole genome shotgun (WGS) entry which is preliminary data.</text>
</comment>
<name>A0ABX0JHR1_9BACL</name>
<dbReference type="EMBL" id="JAAOIW010000024">
    <property type="protein sequence ID" value="NHN34960.1"/>
    <property type="molecule type" value="Genomic_DNA"/>
</dbReference>
<keyword evidence="2" id="KW-1185">Reference proteome</keyword>
<organism evidence="1 2">
    <name type="scientific">Paenibacillus agricola</name>
    <dbReference type="NCBI Taxonomy" id="2716264"/>
    <lineage>
        <taxon>Bacteria</taxon>
        <taxon>Bacillati</taxon>
        <taxon>Bacillota</taxon>
        <taxon>Bacilli</taxon>
        <taxon>Bacillales</taxon>
        <taxon>Paenibacillaceae</taxon>
        <taxon>Paenibacillus</taxon>
    </lineage>
</organism>
<protein>
    <submittedName>
        <fullName evidence="1">Extracellular solute-binding protein</fullName>
    </submittedName>
</protein>